<proteinExistence type="predicted"/>
<feature type="repeat" description="WD" evidence="4">
    <location>
        <begin position="61"/>
        <end position="100"/>
    </location>
</feature>
<dbReference type="PANTHER" id="PTHR44675">
    <property type="entry name" value="PAK1 INTERACTING PROTEIN 1"/>
    <property type="match status" value="1"/>
</dbReference>
<dbReference type="PROSITE" id="PS50082">
    <property type="entry name" value="WD_REPEATS_2"/>
    <property type="match status" value="4"/>
</dbReference>
<feature type="repeat" description="WD" evidence="4">
    <location>
        <begin position="101"/>
        <end position="133"/>
    </location>
</feature>
<dbReference type="FunCoup" id="A0A1D2VQC6">
    <property type="interactions" value="603"/>
</dbReference>
<dbReference type="Proteomes" id="UP000095038">
    <property type="component" value="Unassembled WGS sequence"/>
</dbReference>
<feature type="repeat" description="WD" evidence="4">
    <location>
        <begin position="144"/>
        <end position="185"/>
    </location>
</feature>
<name>A0A1D2VQC6_9ASCO</name>
<keyword evidence="7" id="KW-1185">Reference proteome</keyword>
<dbReference type="SUPFAM" id="SSF50978">
    <property type="entry name" value="WD40 repeat-like"/>
    <property type="match status" value="1"/>
</dbReference>
<evidence type="ECO:0000313" key="7">
    <source>
        <dbReference type="Proteomes" id="UP000095038"/>
    </source>
</evidence>
<feature type="repeat" description="WD" evidence="4">
    <location>
        <begin position="320"/>
        <end position="365"/>
    </location>
</feature>
<dbReference type="Pfam" id="PF00400">
    <property type="entry name" value="WD40"/>
    <property type="match status" value="4"/>
</dbReference>
<feature type="compositionally biased region" description="Basic and acidic residues" evidence="5">
    <location>
        <begin position="275"/>
        <end position="285"/>
    </location>
</feature>
<dbReference type="OrthoDB" id="308449at2759"/>
<feature type="compositionally biased region" description="Basic residues" evidence="5">
    <location>
        <begin position="427"/>
        <end position="436"/>
    </location>
</feature>
<evidence type="ECO:0000313" key="6">
    <source>
        <dbReference type="EMBL" id="ODV63757.1"/>
    </source>
</evidence>
<dbReference type="PANTHER" id="PTHR44675:SF1">
    <property type="entry name" value="P21-ACTIVATED PROTEIN KINASE-INTERACTING PROTEIN 1"/>
    <property type="match status" value="1"/>
</dbReference>
<keyword evidence="2 4" id="KW-0853">WD repeat</keyword>
<dbReference type="GeneID" id="30967927"/>
<feature type="region of interest" description="Disordered" evidence="5">
    <location>
        <begin position="417"/>
        <end position="436"/>
    </location>
</feature>
<evidence type="ECO:0000256" key="3">
    <source>
        <dbReference type="ARBA" id="ARBA00022737"/>
    </source>
</evidence>
<dbReference type="GO" id="GO:0042254">
    <property type="term" value="P:ribosome biogenesis"/>
    <property type="evidence" value="ECO:0007669"/>
    <property type="project" value="UniProtKB-KW"/>
</dbReference>
<dbReference type="InterPro" id="IPR015943">
    <property type="entry name" value="WD40/YVTN_repeat-like_dom_sf"/>
</dbReference>
<evidence type="ECO:0000256" key="2">
    <source>
        <dbReference type="ARBA" id="ARBA00022574"/>
    </source>
</evidence>
<dbReference type="InterPro" id="IPR001680">
    <property type="entry name" value="WD40_rpt"/>
</dbReference>
<evidence type="ECO:0000256" key="1">
    <source>
        <dbReference type="ARBA" id="ARBA00022517"/>
    </source>
</evidence>
<evidence type="ECO:0000256" key="5">
    <source>
        <dbReference type="SAM" id="MobiDB-lite"/>
    </source>
</evidence>
<dbReference type="PROSITE" id="PS00678">
    <property type="entry name" value="WD_REPEATS_1"/>
    <property type="match status" value="2"/>
</dbReference>
<dbReference type="InterPro" id="IPR019775">
    <property type="entry name" value="WD40_repeat_CS"/>
</dbReference>
<keyword evidence="1" id="KW-0690">Ribosome biogenesis</keyword>
<reference evidence="7" key="1">
    <citation type="submission" date="2016-05" db="EMBL/GenBank/DDBJ databases">
        <title>Comparative genomics of biotechnologically important yeasts.</title>
        <authorList>
            <consortium name="DOE Joint Genome Institute"/>
            <person name="Riley R."/>
            <person name="Haridas S."/>
            <person name="Wolfe K.H."/>
            <person name="Lopes M.R."/>
            <person name="Hittinger C.T."/>
            <person name="Goker M."/>
            <person name="Salamov A."/>
            <person name="Wisecaver J."/>
            <person name="Long T.M."/>
            <person name="Aerts A.L."/>
            <person name="Barry K."/>
            <person name="Choi C."/>
            <person name="Clum A."/>
            <person name="Coughlan A.Y."/>
            <person name="Deshpande S."/>
            <person name="Douglass A.P."/>
            <person name="Hanson S.J."/>
            <person name="Klenk H.-P."/>
            <person name="Labutti K."/>
            <person name="Lapidus A."/>
            <person name="Lindquist E."/>
            <person name="Lipzen A."/>
            <person name="Meier-Kolthoff J.P."/>
            <person name="Ohm R.A."/>
            <person name="Otillar R.P."/>
            <person name="Pangilinan J."/>
            <person name="Peng Y."/>
            <person name="Rokas A."/>
            <person name="Rosa C.A."/>
            <person name="Scheuner C."/>
            <person name="Sibirny A.A."/>
            <person name="Slot J.C."/>
            <person name="Stielow J.B."/>
            <person name="Sun H."/>
            <person name="Kurtzman C.P."/>
            <person name="Blackwell M."/>
            <person name="Grigoriev I.V."/>
            <person name="Jeffries T.W."/>
        </authorList>
    </citation>
    <scope>NUCLEOTIDE SEQUENCE [LARGE SCALE GENOMIC DNA]</scope>
    <source>
        <strain evidence="7">DSM 1968</strain>
    </source>
</reference>
<dbReference type="STRING" id="1344418.A0A1D2VQC6"/>
<organism evidence="6 7">
    <name type="scientific">Ascoidea rubescens DSM 1968</name>
    <dbReference type="NCBI Taxonomy" id="1344418"/>
    <lineage>
        <taxon>Eukaryota</taxon>
        <taxon>Fungi</taxon>
        <taxon>Dikarya</taxon>
        <taxon>Ascomycota</taxon>
        <taxon>Saccharomycotina</taxon>
        <taxon>Saccharomycetes</taxon>
        <taxon>Ascoideaceae</taxon>
        <taxon>Ascoidea</taxon>
    </lineage>
</organism>
<dbReference type="SMART" id="SM00320">
    <property type="entry name" value="WD40"/>
    <property type="match status" value="5"/>
</dbReference>
<gene>
    <name evidence="6" type="ORF">ASCRUDRAFT_78783</name>
</gene>
<dbReference type="InterPro" id="IPR020472">
    <property type="entry name" value="WD40_PAC1"/>
</dbReference>
<dbReference type="AlphaFoldDB" id="A0A1D2VQC6"/>
<dbReference type="PROSITE" id="PS50294">
    <property type="entry name" value="WD_REPEATS_REGION"/>
    <property type="match status" value="2"/>
</dbReference>
<accession>A0A1D2VQC6</accession>
<dbReference type="EMBL" id="KV454475">
    <property type="protein sequence ID" value="ODV63757.1"/>
    <property type="molecule type" value="Genomic_DNA"/>
</dbReference>
<dbReference type="InterPro" id="IPR051959">
    <property type="entry name" value="PAK1-Kinase_Regulator"/>
</dbReference>
<protein>
    <submittedName>
        <fullName evidence="6">WD40 repeat-like protein</fullName>
    </submittedName>
</protein>
<dbReference type="InParanoid" id="A0A1D2VQC6"/>
<feature type="region of interest" description="Disordered" evidence="5">
    <location>
        <begin position="275"/>
        <end position="299"/>
    </location>
</feature>
<sequence>MAEEVNKKDIDTKAEVKPDLDDLSNQTVQFRIICGSYEHNIMCISLLLRKNVPLFQPIFHLEAHSLSIKALDAAKRYLVSGGNDEHIKIYDLQKRKDLGTLLSHQGSVTCLKFFSKQGKWLLSGSEDSKIIIWRTRDWESFGVLKGHTARINDLAVHPSGKIAISCADDKTIKLWNLMTVKKAANLKLKYFLQNGQFVRWSLNGNHFIVSLLDTVLIYDTNAAKIINQLKFKRITIMRIENYEIDTIEYLVIGLSNGEIQFYKLSDLVKKQKIENNEDENENNREDENESDEYDTKSKRNAQKDEIISMIPLDLEPSYKFIGHTIRIKDLKFYQDFLTKRKFLVSISSDGKIVVWDLSIKEEIAVYKTDERLNCLTVIPETIEKIDTMKKRKLSISQEDLYNYKTDNETDGEEIRNILLNNNENKKNDKRNKKPKYKKHKKIIALVKIIIILK</sequence>
<dbReference type="Gene3D" id="2.130.10.10">
    <property type="entry name" value="YVTN repeat-like/Quinoprotein amine dehydrogenase"/>
    <property type="match status" value="2"/>
</dbReference>
<dbReference type="RefSeq" id="XP_020050064.1">
    <property type="nucleotide sequence ID" value="XM_020194291.1"/>
</dbReference>
<evidence type="ECO:0000256" key="4">
    <source>
        <dbReference type="PROSITE-ProRule" id="PRU00221"/>
    </source>
</evidence>
<keyword evidence="3" id="KW-0677">Repeat</keyword>
<dbReference type="InterPro" id="IPR036322">
    <property type="entry name" value="WD40_repeat_dom_sf"/>
</dbReference>
<dbReference type="PRINTS" id="PR00320">
    <property type="entry name" value="GPROTEINBRPT"/>
</dbReference>